<dbReference type="RefSeq" id="WP_184043066.1">
    <property type="nucleotide sequence ID" value="NZ_JACIGK010000006.1"/>
</dbReference>
<dbReference type="GO" id="GO:0046872">
    <property type="term" value="F:metal ion binding"/>
    <property type="evidence" value="ECO:0007669"/>
    <property type="project" value="UniProtKB-KW"/>
</dbReference>
<dbReference type="InterPro" id="IPR050669">
    <property type="entry name" value="Hemerythrin"/>
</dbReference>
<evidence type="ECO:0000313" key="7">
    <source>
        <dbReference type="Proteomes" id="UP000554286"/>
    </source>
</evidence>
<dbReference type="InterPro" id="IPR012827">
    <property type="entry name" value="Hemerythrin_metal-bd"/>
</dbReference>
<keyword evidence="2" id="KW-0479">Metal-binding</keyword>
<evidence type="ECO:0000256" key="4">
    <source>
        <dbReference type="PROSITE-ProRule" id="PRU00169"/>
    </source>
</evidence>
<evidence type="ECO:0000256" key="2">
    <source>
        <dbReference type="ARBA" id="ARBA00022723"/>
    </source>
</evidence>
<dbReference type="AlphaFoldDB" id="A0A7W6W936"/>
<comment type="caution">
    <text evidence="6">The sequence shown here is derived from an EMBL/GenBank/DDBJ whole genome shotgun (WGS) entry which is preliminary data.</text>
</comment>
<dbReference type="NCBIfam" id="TIGR02481">
    <property type="entry name" value="hemeryth_dom"/>
    <property type="match status" value="1"/>
</dbReference>
<sequence length="310" mass="34612">MDDDIGIIQWSPELSVSSLTLDLHHQILIGCLNRLYVIGGSWKQCLPAVRRELQHVLGYCRIHFFVEEQAMERAGTPTATLDNHRKVHRTIVSKMSASWEAFEQSPALFPFDDTLRFLRLWLLKHVKDEDQESYAALMRGNRLVEDDIRRIRYADVAKKLNMKGRKGADTSLKGVRVLIVEEVMDLRVLFQRVLQEQGAQVSTAKSVLEANTTVTTMLPDMVLLGWSMDGAGVFAEDLYQHQGIPVIAATFGPLEAVVNACDLAGVAHILLHPASAIDVARIAQETMAGLVPLRALLADQQDPRYQAAYG</sequence>
<comment type="similarity">
    <text evidence="1">Belongs to the hemerythrin family.</text>
</comment>
<comment type="caution">
    <text evidence="4">Lacks conserved residue(s) required for the propagation of feature annotation.</text>
</comment>
<dbReference type="Proteomes" id="UP000554286">
    <property type="component" value="Unassembled WGS sequence"/>
</dbReference>
<name>A0A7W6W936_9PROT</name>
<dbReference type="EMBL" id="JACIGK010000006">
    <property type="protein sequence ID" value="MBB4265443.1"/>
    <property type="molecule type" value="Genomic_DNA"/>
</dbReference>
<dbReference type="InterPro" id="IPR001789">
    <property type="entry name" value="Sig_transdc_resp-reg_receiver"/>
</dbReference>
<dbReference type="Pfam" id="PF01814">
    <property type="entry name" value="Hemerythrin"/>
    <property type="match status" value="1"/>
</dbReference>
<evidence type="ECO:0000259" key="5">
    <source>
        <dbReference type="PROSITE" id="PS50110"/>
    </source>
</evidence>
<keyword evidence="7" id="KW-1185">Reference proteome</keyword>
<dbReference type="SUPFAM" id="SSF52172">
    <property type="entry name" value="CheY-like"/>
    <property type="match status" value="1"/>
</dbReference>
<evidence type="ECO:0000256" key="3">
    <source>
        <dbReference type="ARBA" id="ARBA00023004"/>
    </source>
</evidence>
<organism evidence="6 7">
    <name type="scientific">Roseospira visakhapatnamensis</name>
    <dbReference type="NCBI Taxonomy" id="390880"/>
    <lineage>
        <taxon>Bacteria</taxon>
        <taxon>Pseudomonadati</taxon>
        <taxon>Pseudomonadota</taxon>
        <taxon>Alphaproteobacteria</taxon>
        <taxon>Rhodospirillales</taxon>
        <taxon>Rhodospirillaceae</taxon>
        <taxon>Roseospira</taxon>
    </lineage>
</organism>
<proteinExistence type="inferred from homology"/>
<gene>
    <name evidence="6" type="ORF">GGD89_001062</name>
</gene>
<dbReference type="PANTHER" id="PTHR37164:SF1">
    <property type="entry name" value="BACTERIOHEMERYTHRIN"/>
    <property type="match status" value="1"/>
</dbReference>
<accession>A0A7W6W936</accession>
<dbReference type="InterPro" id="IPR011006">
    <property type="entry name" value="CheY-like_superfamily"/>
</dbReference>
<dbReference type="SUPFAM" id="SSF47188">
    <property type="entry name" value="Hemerythrin-like"/>
    <property type="match status" value="1"/>
</dbReference>
<dbReference type="PANTHER" id="PTHR37164">
    <property type="entry name" value="BACTERIOHEMERYTHRIN"/>
    <property type="match status" value="1"/>
</dbReference>
<evidence type="ECO:0000256" key="1">
    <source>
        <dbReference type="ARBA" id="ARBA00010587"/>
    </source>
</evidence>
<dbReference type="CDD" id="cd12107">
    <property type="entry name" value="Hemerythrin"/>
    <property type="match status" value="1"/>
</dbReference>
<dbReference type="Gene3D" id="3.40.50.2300">
    <property type="match status" value="1"/>
</dbReference>
<dbReference type="InterPro" id="IPR012312">
    <property type="entry name" value="Hemerythrin-like"/>
</dbReference>
<evidence type="ECO:0000313" key="6">
    <source>
        <dbReference type="EMBL" id="MBB4265443.1"/>
    </source>
</evidence>
<reference evidence="6 7" key="1">
    <citation type="submission" date="2020-08" db="EMBL/GenBank/DDBJ databases">
        <title>Genome sequencing of Purple Non-Sulfur Bacteria from various extreme environments.</title>
        <authorList>
            <person name="Mayer M."/>
        </authorList>
    </citation>
    <scope>NUCLEOTIDE SEQUENCE [LARGE SCALE GENOMIC DNA]</scope>
    <source>
        <strain evidence="6 7">JA131</strain>
    </source>
</reference>
<feature type="domain" description="Response regulatory" evidence="5">
    <location>
        <begin position="176"/>
        <end position="287"/>
    </location>
</feature>
<dbReference type="PROSITE" id="PS50110">
    <property type="entry name" value="RESPONSE_REGULATORY"/>
    <property type="match status" value="1"/>
</dbReference>
<keyword evidence="3" id="KW-0408">Iron</keyword>
<dbReference type="Gene3D" id="1.20.120.50">
    <property type="entry name" value="Hemerythrin-like"/>
    <property type="match status" value="1"/>
</dbReference>
<dbReference type="GO" id="GO:0000160">
    <property type="term" value="P:phosphorelay signal transduction system"/>
    <property type="evidence" value="ECO:0007669"/>
    <property type="project" value="InterPro"/>
</dbReference>
<dbReference type="InterPro" id="IPR035938">
    <property type="entry name" value="Hemerythrin-like_sf"/>
</dbReference>
<protein>
    <submittedName>
        <fullName evidence="6">Hemerythrin-like metal-binding protein</fullName>
    </submittedName>
</protein>